<comment type="cofactor">
    <cofactor evidence="1">
        <name>FAD</name>
        <dbReference type="ChEBI" id="CHEBI:57692"/>
    </cofactor>
</comment>
<protein>
    <submittedName>
        <fullName evidence="7">NAD(P)/FAD-dependent oxidoreductase</fullName>
    </submittedName>
</protein>
<dbReference type="GO" id="GO:0016651">
    <property type="term" value="F:oxidoreductase activity, acting on NAD(P)H"/>
    <property type="evidence" value="ECO:0007669"/>
    <property type="project" value="TreeGrafter"/>
</dbReference>
<dbReference type="RefSeq" id="WP_152202423.1">
    <property type="nucleotide sequence ID" value="NZ_VUKF01000014.1"/>
</dbReference>
<evidence type="ECO:0000256" key="1">
    <source>
        <dbReference type="ARBA" id="ARBA00001974"/>
    </source>
</evidence>
<feature type="domain" description="FAD/NAD(P)-binding" evidence="5">
    <location>
        <begin position="4"/>
        <end position="305"/>
    </location>
</feature>
<keyword evidence="8" id="KW-1185">Reference proteome</keyword>
<evidence type="ECO:0000259" key="5">
    <source>
        <dbReference type="Pfam" id="PF07992"/>
    </source>
</evidence>
<keyword evidence="4" id="KW-0560">Oxidoreductase</keyword>
<organism evidence="7 8">
    <name type="scientific">Georgenia thermotolerans</name>
    <dbReference type="NCBI Taxonomy" id="527326"/>
    <lineage>
        <taxon>Bacteria</taxon>
        <taxon>Bacillati</taxon>
        <taxon>Actinomycetota</taxon>
        <taxon>Actinomycetes</taxon>
        <taxon>Micrococcales</taxon>
        <taxon>Bogoriellaceae</taxon>
        <taxon>Georgenia</taxon>
    </lineage>
</organism>
<dbReference type="EMBL" id="WHJE01000098">
    <property type="protein sequence ID" value="KAE8763060.1"/>
    <property type="molecule type" value="Genomic_DNA"/>
</dbReference>
<accession>A0A7J5UL99</accession>
<evidence type="ECO:0000256" key="2">
    <source>
        <dbReference type="ARBA" id="ARBA00022630"/>
    </source>
</evidence>
<evidence type="ECO:0000313" key="8">
    <source>
        <dbReference type="Proteomes" id="UP000451860"/>
    </source>
</evidence>
<dbReference type="OrthoDB" id="1145at2"/>
<feature type="domain" description="Reductase C-terminal" evidence="6">
    <location>
        <begin position="324"/>
        <end position="409"/>
    </location>
</feature>
<dbReference type="SUPFAM" id="SSF55424">
    <property type="entry name" value="FAD/NAD-linked reductases, dimerisation (C-terminal) domain"/>
    <property type="match status" value="1"/>
</dbReference>
<dbReference type="Gene3D" id="3.50.50.60">
    <property type="entry name" value="FAD/NAD(P)-binding domain"/>
    <property type="match status" value="2"/>
</dbReference>
<dbReference type="Gene3D" id="3.30.390.30">
    <property type="match status" value="1"/>
</dbReference>
<evidence type="ECO:0000256" key="4">
    <source>
        <dbReference type="ARBA" id="ARBA00023002"/>
    </source>
</evidence>
<dbReference type="Pfam" id="PF07992">
    <property type="entry name" value="Pyr_redox_2"/>
    <property type="match status" value="1"/>
</dbReference>
<dbReference type="SUPFAM" id="SSF51905">
    <property type="entry name" value="FAD/NAD(P)-binding domain"/>
    <property type="match status" value="1"/>
</dbReference>
<dbReference type="InterPro" id="IPR028202">
    <property type="entry name" value="Reductase_C"/>
</dbReference>
<dbReference type="InterPro" id="IPR036188">
    <property type="entry name" value="FAD/NAD-bd_sf"/>
</dbReference>
<dbReference type="PANTHER" id="PTHR43557">
    <property type="entry name" value="APOPTOSIS-INDUCING FACTOR 1"/>
    <property type="match status" value="1"/>
</dbReference>
<keyword evidence="2" id="KW-0285">Flavoprotein</keyword>
<comment type="caution">
    <text evidence="7">The sequence shown here is derived from an EMBL/GenBank/DDBJ whole genome shotgun (WGS) entry which is preliminary data.</text>
</comment>
<reference evidence="7 8" key="1">
    <citation type="submission" date="2019-10" db="EMBL/GenBank/DDBJ databases">
        <title>Georgenia wutianyii sp. nov. and Georgenia yuyongxinii sp. nov. isolated from plateau pika (Ochotona curzoniae) in the Qinghai-Tibet plateau of China.</title>
        <authorList>
            <person name="Tian Z."/>
        </authorList>
    </citation>
    <scope>NUCLEOTIDE SEQUENCE [LARGE SCALE GENOMIC DNA]</scope>
    <source>
        <strain evidence="7 8">DSM 21501</strain>
    </source>
</reference>
<gene>
    <name evidence="7" type="ORF">GB883_16195</name>
</gene>
<evidence type="ECO:0000259" key="6">
    <source>
        <dbReference type="Pfam" id="PF14759"/>
    </source>
</evidence>
<evidence type="ECO:0000256" key="3">
    <source>
        <dbReference type="ARBA" id="ARBA00022827"/>
    </source>
</evidence>
<dbReference type="InterPro" id="IPR016156">
    <property type="entry name" value="FAD/NAD-linked_Rdtase_dimer_sf"/>
</dbReference>
<dbReference type="PRINTS" id="PR00368">
    <property type="entry name" value="FADPNR"/>
</dbReference>
<name>A0A7J5UL99_9MICO</name>
<dbReference type="Pfam" id="PF14759">
    <property type="entry name" value="Reductase_C"/>
    <property type="match status" value="1"/>
</dbReference>
<dbReference type="PANTHER" id="PTHR43557:SF2">
    <property type="entry name" value="RIESKE DOMAIN-CONTAINING PROTEIN-RELATED"/>
    <property type="match status" value="1"/>
</dbReference>
<sequence>MDGRIVIVGGGLAAAKAAQRLRKEGFTGEVVLVGEEGERPYIRPPLSKDYLLGKEDREQGFVHPPGWYADHDVELRLGRRVVELDVAGHEVTLDDGARLPYAAVLLATGSAPRRLTGAGSGAGLDGVHYLRTRPDSDALRAALAAGGRRVVIVGAGWIGLEVAAAARAYGNAVTVLGREDVPLEGPLGPELGALFADLHREHGVDLRMSTTTRGILGDGATVTGVELGDGAVVPADVVVVGIGAAPRTELAESAGLAVDRGIVVDAGLRASAPDVWAAGDVASAFHPLLGHHLRVEHWANALRMGPAAARSMLGLAVSYDQVPYFYTDQYDLGMEYTGFSDLAVGARVVYRGDRAARRFVAFWVRGETVVAGMNVNVWDVSDQIAALVRAQAPVDDARLADEAVPLGDLVPAAAG</sequence>
<dbReference type="AlphaFoldDB" id="A0A7J5UL99"/>
<dbReference type="InterPro" id="IPR023753">
    <property type="entry name" value="FAD/NAD-binding_dom"/>
</dbReference>
<evidence type="ECO:0000313" key="7">
    <source>
        <dbReference type="EMBL" id="KAE8763060.1"/>
    </source>
</evidence>
<keyword evidence="3" id="KW-0274">FAD</keyword>
<dbReference type="InterPro" id="IPR050446">
    <property type="entry name" value="FAD-oxidoreductase/Apoptosis"/>
</dbReference>
<dbReference type="GO" id="GO:0005737">
    <property type="term" value="C:cytoplasm"/>
    <property type="evidence" value="ECO:0007669"/>
    <property type="project" value="TreeGrafter"/>
</dbReference>
<dbReference type="PRINTS" id="PR00411">
    <property type="entry name" value="PNDRDTASEI"/>
</dbReference>
<proteinExistence type="predicted"/>
<dbReference type="Proteomes" id="UP000451860">
    <property type="component" value="Unassembled WGS sequence"/>
</dbReference>